<evidence type="ECO:0000256" key="1">
    <source>
        <dbReference type="SAM" id="MobiDB-lite"/>
    </source>
</evidence>
<dbReference type="EMBL" id="JANPWB010000001">
    <property type="protein sequence ID" value="KAJ1214566.1"/>
    <property type="molecule type" value="Genomic_DNA"/>
</dbReference>
<reference evidence="2" key="1">
    <citation type="journal article" date="2022" name="bioRxiv">
        <title>Sequencing and chromosome-scale assembly of the giantPleurodeles waltlgenome.</title>
        <authorList>
            <person name="Brown T."/>
            <person name="Elewa A."/>
            <person name="Iarovenko S."/>
            <person name="Subramanian E."/>
            <person name="Araus A.J."/>
            <person name="Petzold A."/>
            <person name="Susuki M."/>
            <person name="Suzuki K.-i.T."/>
            <person name="Hayashi T."/>
            <person name="Toyoda A."/>
            <person name="Oliveira C."/>
            <person name="Osipova E."/>
            <person name="Leigh N.D."/>
            <person name="Simon A."/>
            <person name="Yun M.H."/>
        </authorList>
    </citation>
    <scope>NUCLEOTIDE SEQUENCE</scope>
    <source>
        <strain evidence="2">20211129_DDA</strain>
        <tissue evidence="2">Liver</tissue>
    </source>
</reference>
<evidence type="ECO:0000313" key="2">
    <source>
        <dbReference type="EMBL" id="KAJ1214566.1"/>
    </source>
</evidence>
<dbReference type="AlphaFoldDB" id="A0AAV7WNQ3"/>
<gene>
    <name evidence="2" type="ORF">NDU88_002184</name>
</gene>
<accession>A0AAV7WNQ3</accession>
<sequence length="372" mass="42022">MLGSRSSAKISAKPARQLLFSEALLHSKTSSPSWVAQQPARNHTMSDTAQESTMDRILQEISAVGRKLEGMDNTMASLTAETKSIRLDITGFQSHMMGLEQRVSMVEAQAATSWDWDQELLYLRSKLTGLEDRSRRDNARFLGFSEAIGGEDMYSFLRETLPKVTGIKFDLPLEFQRAPRLGPKRPDATVRPQPSIACLLYHMQARQLIQRARTYEPCQMDCQEIRISADFSKKTSECRRVFLAPRPRLCQMEVKYDLFQLARMWVMKNGVSQYFYDPEGLQSFLDDLLPMDTSAPIPPRGSLATDQKAQPHGPAPGSDRHSTASHPRGRDLERLMNSHDDRGQVLHAVALHTQVADRDRSCSPLKPPVDTY</sequence>
<proteinExistence type="predicted"/>
<keyword evidence="3" id="KW-1185">Reference proteome</keyword>
<dbReference type="Gene3D" id="3.30.70.1820">
    <property type="entry name" value="L1 transposable element, RRM domain"/>
    <property type="match status" value="1"/>
</dbReference>
<name>A0AAV7WNQ3_PLEWA</name>
<comment type="caution">
    <text evidence="2">The sequence shown here is derived from an EMBL/GenBank/DDBJ whole genome shotgun (WGS) entry which is preliminary data.</text>
</comment>
<protein>
    <submittedName>
        <fullName evidence="2">Uncharacterized protein</fullName>
    </submittedName>
</protein>
<dbReference type="PANTHER" id="PTHR11505">
    <property type="entry name" value="L1 TRANSPOSABLE ELEMENT-RELATED"/>
    <property type="match status" value="1"/>
</dbReference>
<feature type="region of interest" description="Disordered" evidence="1">
    <location>
        <begin position="295"/>
        <end position="344"/>
    </location>
</feature>
<organism evidence="2 3">
    <name type="scientific">Pleurodeles waltl</name>
    <name type="common">Iberian ribbed newt</name>
    <dbReference type="NCBI Taxonomy" id="8319"/>
    <lineage>
        <taxon>Eukaryota</taxon>
        <taxon>Metazoa</taxon>
        <taxon>Chordata</taxon>
        <taxon>Craniata</taxon>
        <taxon>Vertebrata</taxon>
        <taxon>Euteleostomi</taxon>
        <taxon>Amphibia</taxon>
        <taxon>Batrachia</taxon>
        <taxon>Caudata</taxon>
        <taxon>Salamandroidea</taxon>
        <taxon>Salamandridae</taxon>
        <taxon>Pleurodelinae</taxon>
        <taxon>Pleurodeles</taxon>
    </lineage>
</organism>
<dbReference type="Proteomes" id="UP001066276">
    <property type="component" value="Chromosome 1_1"/>
</dbReference>
<feature type="compositionally biased region" description="Basic and acidic residues" evidence="1">
    <location>
        <begin position="318"/>
        <end position="344"/>
    </location>
</feature>
<dbReference type="InterPro" id="IPR004244">
    <property type="entry name" value="Transposase_22"/>
</dbReference>
<evidence type="ECO:0000313" key="3">
    <source>
        <dbReference type="Proteomes" id="UP001066276"/>
    </source>
</evidence>